<reference evidence="5 6" key="1">
    <citation type="submission" date="2019-09" db="EMBL/GenBank/DDBJ databases">
        <title>Taxonomy of Antarctic Massilia spp.: description of Massilia rubra sp. nov., Massilia aquatica sp. nov., Massilia mucilaginosa sp. nov., Massilia frigida sp. nov. isolated from streams, lakes and regoliths.</title>
        <authorList>
            <person name="Holochova P."/>
            <person name="Sedlacek I."/>
            <person name="Kralova S."/>
            <person name="Maslanova I."/>
            <person name="Busse H.-J."/>
            <person name="Stankova E."/>
            <person name="Vrbovska V."/>
            <person name="Kovarovic V."/>
            <person name="Bartak M."/>
            <person name="Svec P."/>
            <person name="Pantucek R."/>
        </authorList>
    </citation>
    <scope>NUCLEOTIDE SEQUENCE [LARGE SCALE GENOMIC DNA]</scope>
    <source>
        <strain evidence="5 6">CCM 8692</strain>
    </source>
</reference>
<gene>
    <name evidence="5" type="ORF">F0185_32185</name>
</gene>
<feature type="domain" description="GGDEF" evidence="4">
    <location>
        <begin position="866"/>
        <end position="999"/>
    </location>
</feature>
<dbReference type="CDD" id="cd00130">
    <property type="entry name" value="PAS"/>
    <property type="match status" value="2"/>
</dbReference>
<dbReference type="CDD" id="cd12914">
    <property type="entry name" value="PDC1_DGC_like"/>
    <property type="match status" value="1"/>
</dbReference>
<dbReference type="InterPro" id="IPR035965">
    <property type="entry name" value="PAS-like_dom_sf"/>
</dbReference>
<dbReference type="Gene3D" id="3.30.450.20">
    <property type="entry name" value="PAS domain"/>
    <property type="match status" value="5"/>
</dbReference>
<organism evidence="5 6">
    <name type="scientific">Massilia rubra</name>
    <dbReference type="NCBI Taxonomy" id="2607910"/>
    <lineage>
        <taxon>Bacteria</taxon>
        <taxon>Pseudomonadati</taxon>
        <taxon>Pseudomonadota</taxon>
        <taxon>Betaproteobacteria</taxon>
        <taxon>Burkholderiales</taxon>
        <taxon>Oxalobacteraceae</taxon>
        <taxon>Telluria group</taxon>
        <taxon>Massilia</taxon>
    </lineage>
</organism>
<evidence type="ECO:0000256" key="1">
    <source>
        <dbReference type="SAM" id="Phobius"/>
    </source>
</evidence>
<protein>
    <submittedName>
        <fullName evidence="5">PAS domain S-box protein</fullName>
    </submittedName>
</protein>
<feature type="domain" description="PAC" evidence="3">
    <location>
        <begin position="532"/>
        <end position="584"/>
    </location>
</feature>
<keyword evidence="1" id="KW-1133">Transmembrane helix</keyword>
<evidence type="ECO:0000259" key="4">
    <source>
        <dbReference type="PROSITE" id="PS50887"/>
    </source>
</evidence>
<sequence>MPSASAFRRSARRLFRVLLLPCFALALMASMWITLFHQMGVERAAAHHDAVLASQALARVLSEHVSHILRQSDHATQLFKLKFEETDGALRLAEFSRRNGLLDSVLPAKLNLPMALVGRDGAILDSANGFQAGAAAGAAWFEALARGAGDAPQFSTPVVEPRSGKWMIQIARRLNDGAGRFAGAIVIMIDPLYFVDDYDRVNVDDEAALFLWAHDAQLSIGRVGEHLFVGERLGFRAHSKGSDELVPNAPPDRIARIYSYSDMDRYALVAVVGITERAAMEKFERHRIRYLVIALAATLAIALVTALLMRQSARLRASMRAARDAQATSRAAAEGSLDGVMFLKARRDADGQVVDFTVTDINDKGAALLGHTRAAVTGQGILPLLPHNVDPPFLTRYAQVLLESRPLEEEVELRTPGERPVWIRHQIVPLPAGVAVSWRDISARKLAELEISGNRGFLQSLIEHLPLLIYVKSVRPASFGTMVVWNKAAEAATGYAADDVIGQTDCAAFAPDFALCSPEEDRAMLASPAAVDLPEKPLRRPDGELRYLHTVSVPLFDNDGVIEYILCIAEDVTRRHEQDQNLRNSEAQLTAITNASPLGLIRADLRGQCTYVNRMFETITGVTRERALGSGWKDALLPEERDSLDTIFRHQSRNAEPFKKVVRCLHPDGSLVWASLKVAAVRIGGRIEGFVGTVDDITTLREAEMALRESEARLRTIADTLPAMVAYIDANQVYRFHNLAYDREFGRGGTQVPGMTVRQTVGEKRFATLEPYILRALGGETLVFEEHDEREGSERALEVTYIPQLGEDGVTVVGFHVMRQDITSQKREKKRLLKLAQVDALTGLANRAGFLHKLSLAMRESADDGHLMALMYMDIDHFKPVNDTHGHHVGDALLKAFSARLAQTLRASDTVARLGGDEFTIIMEKLARPEDAQAIAAKIVGAMQAPFELGMVTVSVSASIGLAYFSGGLPDPDALLQQADMQLYQAKQAGRNTWRAAAGDRAPPAAPASASFQRVW</sequence>
<proteinExistence type="predicted"/>
<dbReference type="Pfam" id="PF00989">
    <property type="entry name" value="PAS"/>
    <property type="match status" value="1"/>
</dbReference>
<evidence type="ECO:0000313" key="6">
    <source>
        <dbReference type="Proteomes" id="UP000785613"/>
    </source>
</evidence>
<dbReference type="InterPro" id="IPR000014">
    <property type="entry name" value="PAS"/>
</dbReference>
<comment type="caution">
    <text evidence="5">The sequence shown here is derived from an EMBL/GenBank/DDBJ whole genome shotgun (WGS) entry which is preliminary data.</text>
</comment>
<dbReference type="PROSITE" id="PS50112">
    <property type="entry name" value="PAS"/>
    <property type="match status" value="2"/>
</dbReference>
<dbReference type="SUPFAM" id="SSF55785">
    <property type="entry name" value="PYP-like sensor domain (PAS domain)"/>
    <property type="match status" value="4"/>
</dbReference>
<evidence type="ECO:0000259" key="2">
    <source>
        <dbReference type="PROSITE" id="PS50112"/>
    </source>
</evidence>
<dbReference type="CDD" id="cd01949">
    <property type="entry name" value="GGDEF"/>
    <property type="match status" value="1"/>
</dbReference>
<dbReference type="SMART" id="SM00267">
    <property type="entry name" value="GGDEF"/>
    <property type="match status" value="1"/>
</dbReference>
<dbReference type="InterPro" id="IPR001610">
    <property type="entry name" value="PAC"/>
</dbReference>
<dbReference type="NCBIfam" id="TIGR00254">
    <property type="entry name" value="GGDEF"/>
    <property type="match status" value="1"/>
</dbReference>
<accession>A0ABX0M1X6</accession>
<feature type="domain" description="PAS" evidence="2">
    <location>
        <begin position="585"/>
        <end position="655"/>
    </location>
</feature>
<dbReference type="InterPro" id="IPR013767">
    <property type="entry name" value="PAS_fold"/>
</dbReference>
<dbReference type="InterPro" id="IPR043128">
    <property type="entry name" value="Rev_trsase/Diguanyl_cyclase"/>
</dbReference>
<dbReference type="SUPFAM" id="SSF55073">
    <property type="entry name" value="Nucleotide cyclase"/>
    <property type="match status" value="1"/>
</dbReference>
<feature type="domain" description="PAC" evidence="3">
    <location>
        <begin position="658"/>
        <end position="709"/>
    </location>
</feature>
<dbReference type="InterPro" id="IPR029787">
    <property type="entry name" value="Nucleotide_cyclase"/>
</dbReference>
<evidence type="ECO:0000259" key="3">
    <source>
        <dbReference type="PROSITE" id="PS50113"/>
    </source>
</evidence>
<keyword evidence="1" id="KW-0812">Transmembrane</keyword>
<dbReference type="InterPro" id="IPR000160">
    <property type="entry name" value="GGDEF_dom"/>
</dbReference>
<feature type="domain" description="PAS" evidence="2">
    <location>
        <begin position="454"/>
        <end position="504"/>
    </location>
</feature>
<dbReference type="InterPro" id="IPR000700">
    <property type="entry name" value="PAS-assoc_C"/>
</dbReference>
<keyword evidence="6" id="KW-1185">Reference proteome</keyword>
<evidence type="ECO:0000313" key="5">
    <source>
        <dbReference type="EMBL" id="NHZ38212.1"/>
    </source>
</evidence>
<dbReference type="Gene3D" id="3.30.70.270">
    <property type="match status" value="1"/>
</dbReference>
<dbReference type="NCBIfam" id="TIGR00229">
    <property type="entry name" value="sensory_box"/>
    <property type="match status" value="3"/>
</dbReference>
<dbReference type="SMART" id="SM00091">
    <property type="entry name" value="PAS"/>
    <property type="match status" value="4"/>
</dbReference>
<feature type="domain" description="PAC" evidence="3">
    <location>
        <begin position="777"/>
        <end position="834"/>
    </location>
</feature>
<dbReference type="PROSITE" id="PS50113">
    <property type="entry name" value="PAC"/>
    <property type="match status" value="3"/>
</dbReference>
<dbReference type="PANTHER" id="PTHR44757">
    <property type="entry name" value="DIGUANYLATE CYCLASE DGCP"/>
    <property type="match status" value="1"/>
</dbReference>
<dbReference type="Proteomes" id="UP000785613">
    <property type="component" value="Unassembled WGS sequence"/>
</dbReference>
<dbReference type="InterPro" id="IPR052155">
    <property type="entry name" value="Biofilm_reg_signaling"/>
</dbReference>
<name>A0ABX0M1X6_9BURK</name>
<dbReference type="Pfam" id="PF08448">
    <property type="entry name" value="PAS_4"/>
    <property type="match status" value="3"/>
</dbReference>
<keyword evidence="1" id="KW-0472">Membrane</keyword>
<dbReference type="PANTHER" id="PTHR44757:SF2">
    <property type="entry name" value="BIOFILM ARCHITECTURE MAINTENANCE PROTEIN MBAA"/>
    <property type="match status" value="1"/>
</dbReference>
<dbReference type="EMBL" id="VUYU01000042">
    <property type="protein sequence ID" value="NHZ38212.1"/>
    <property type="molecule type" value="Genomic_DNA"/>
</dbReference>
<feature type="transmembrane region" description="Helical" evidence="1">
    <location>
        <begin position="290"/>
        <end position="309"/>
    </location>
</feature>
<dbReference type="Pfam" id="PF00990">
    <property type="entry name" value="GGDEF"/>
    <property type="match status" value="1"/>
</dbReference>
<dbReference type="InterPro" id="IPR013656">
    <property type="entry name" value="PAS_4"/>
</dbReference>
<dbReference type="PROSITE" id="PS50887">
    <property type="entry name" value="GGDEF"/>
    <property type="match status" value="1"/>
</dbReference>
<dbReference type="SMART" id="SM00086">
    <property type="entry name" value="PAC"/>
    <property type="match status" value="3"/>
</dbReference>